<sequence>MATAATTSSALPPALATQLTEWPDRRVTGMPGESAAPATPGAPAKNGRQPSPSLDAALERLTDALRTASVSVQFEIDSTSHRVITKVMDKTSGKVIRQIPTEELVRISDAMTQLQGLFVNQTA</sequence>
<comment type="caution">
    <text evidence="2">The sequence shown here is derived from an EMBL/GenBank/DDBJ whole genome shotgun (WGS) entry which is preliminary data.</text>
</comment>
<evidence type="ECO:0000256" key="1">
    <source>
        <dbReference type="SAM" id="MobiDB-lite"/>
    </source>
</evidence>
<keyword evidence="3" id="KW-1185">Reference proteome</keyword>
<keyword evidence="2" id="KW-0969">Cilium</keyword>
<dbReference type="PANTHER" id="PTHR37166:SF1">
    <property type="entry name" value="PROTEIN FLAG"/>
    <property type="match status" value="1"/>
</dbReference>
<keyword evidence="2" id="KW-0966">Cell projection</keyword>
<accession>A0A370NN33</accession>
<dbReference type="Gene3D" id="3.30.160.170">
    <property type="entry name" value="FlaG-like"/>
    <property type="match status" value="1"/>
</dbReference>
<reference evidence="3" key="1">
    <citation type="submission" date="2018-06" db="EMBL/GenBank/DDBJ databases">
        <authorList>
            <person name="Feng T."/>
            <person name="Jeon C.O."/>
        </authorList>
    </citation>
    <scope>NUCLEOTIDE SEQUENCE [LARGE SCALE GENOMIC DNA]</scope>
    <source>
        <strain evidence="3">S23</strain>
    </source>
</reference>
<dbReference type="Proteomes" id="UP000255165">
    <property type="component" value="Unassembled WGS sequence"/>
</dbReference>
<proteinExistence type="predicted"/>
<organism evidence="2 3">
    <name type="scientific">Cupriavidus lacunae</name>
    <dbReference type="NCBI Taxonomy" id="2666307"/>
    <lineage>
        <taxon>Bacteria</taxon>
        <taxon>Pseudomonadati</taxon>
        <taxon>Pseudomonadota</taxon>
        <taxon>Betaproteobacteria</taxon>
        <taxon>Burkholderiales</taxon>
        <taxon>Burkholderiaceae</taxon>
        <taxon>Cupriavidus</taxon>
    </lineage>
</organism>
<protein>
    <submittedName>
        <fullName evidence="2">Flagellar biosynthesis protein FlaG</fullName>
    </submittedName>
</protein>
<dbReference type="RefSeq" id="WP_115214564.1">
    <property type="nucleotide sequence ID" value="NZ_QKWJ01000049.1"/>
</dbReference>
<dbReference type="InterPro" id="IPR035924">
    <property type="entry name" value="FlaG-like_sf"/>
</dbReference>
<name>A0A370NN33_9BURK</name>
<keyword evidence="2" id="KW-0282">Flagellum</keyword>
<dbReference type="PANTHER" id="PTHR37166">
    <property type="entry name" value="PROTEIN FLAG"/>
    <property type="match status" value="1"/>
</dbReference>
<gene>
    <name evidence="2" type="ORF">DN412_28060</name>
</gene>
<dbReference type="AlphaFoldDB" id="A0A370NN33"/>
<dbReference type="EMBL" id="QKWJ01000049">
    <property type="protein sequence ID" value="RDK07016.1"/>
    <property type="molecule type" value="Genomic_DNA"/>
</dbReference>
<feature type="region of interest" description="Disordered" evidence="1">
    <location>
        <begin position="1"/>
        <end position="53"/>
    </location>
</feature>
<dbReference type="SUPFAM" id="SSF160214">
    <property type="entry name" value="FlaG-like"/>
    <property type="match status" value="1"/>
</dbReference>
<dbReference type="Pfam" id="PF03646">
    <property type="entry name" value="FlaG"/>
    <property type="match status" value="1"/>
</dbReference>
<evidence type="ECO:0000313" key="3">
    <source>
        <dbReference type="Proteomes" id="UP000255165"/>
    </source>
</evidence>
<evidence type="ECO:0000313" key="2">
    <source>
        <dbReference type="EMBL" id="RDK07016.1"/>
    </source>
</evidence>
<dbReference type="InterPro" id="IPR005186">
    <property type="entry name" value="FlaG"/>
</dbReference>
<feature type="compositionally biased region" description="Low complexity" evidence="1">
    <location>
        <begin position="1"/>
        <end position="17"/>
    </location>
</feature>